<dbReference type="Gene3D" id="3.40.50.150">
    <property type="entry name" value="Vaccinia Virus protein VP39"/>
    <property type="match status" value="1"/>
</dbReference>
<accession>A0A843AAB4</accession>
<dbReference type="CDD" id="cd07953">
    <property type="entry name" value="PUA"/>
    <property type="match status" value="1"/>
</dbReference>
<proteinExistence type="inferred from homology"/>
<dbReference type="InterPro" id="IPR043699">
    <property type="entry name" value="NSUN6"/>
</dbReference>
<feature type="binding site" evidence="5">
    <location>
        <position position="305"/>
    </location>
    <ligand>
        <name>S-adenosyl-L-methionine</name>
        <dbReference type="ChEBI" id="CHEBI:59789"/>
    </ligand>
</feature>
<protein>
    <recommendedName>
        <fullName evidence="5">tRNA (cytosine(72)-C(5))-methyltransferase</fullName>
        <shortName evidence="5">tRNA:m(5)C72 MTase</shortName>
        <ecNumber evidence="5">2.1.1.-</ecNumber>
    </recommendedName>
</protein>
<dbReference type="RefSeq" id="WP_193803349.1">
    <property type="nucleotide sequence ID" value="NZ_JADEZV010000001.1"/>
</dbReference>
<keyword evidence="4 5" id="KW-0694">RNA-binding</keyword>
<evidence type="ECO:0000256" key="5">
    <source>
        <dbReference type="HAMAP-Rule" id="MF_02237"/>
    </source>
</evidence>
<dbReference type="Proteomes" id="UP000652307">
    <property type="component" value="Unassembled WGS sequence"/>
</dbReference>
<dbReference type="InterPro" id="IPR015947">
    <property type="entry name" value="PUA-like_sf"/>
</dbReference>
<dbReference type="PROSITE" id="PS51686">
    <property type="entry name" value="SAM_MT_RSMB_NOP"/>
    <property type="match status" value="1"/>
</dbReference>
<comment type="catalytic activity">
    <reaction evidence="5">
        <text>cytidine(72) in tRNA + S-adenosyl-L-methionine = 5-methylcytidine(72) in tRNA + S-adenosyl-L-homocysteine + H(+)</text>
        <dbReference type="Rhea" id="RHEA:61988"/>
        <dbReference type="Rhea" id="RHEA-COMP:15996"/>
        <dbReference type="Rhea" id="RHEA-COMP:15997"/>
        <dbReference type="ChEBI" id="CHEBI:15378"/>
        <dbReference type="ChEBI" id="CHEBI:57856"/>
        <dbReference type="ChEBI" id="CHEBI:59789"/>
        <dbReference type="ChEBI" id="CHEBI:74483"/>
        <dbReference type="ChEBI" id="CHEBI:82748"/>
    </reaction>
</comment>
<comment type="caution">
    <text evidence="5">Lacks conserved residue(s) required for the propagation of feature annotation.</text>
</comment>
<dbReference type="InterPro" id="IPR029063">
    <property type="entry name" value="SAM-dependent_MTases_sf"/>
</dbReference>
<keyword evidence="1 5" id="KW-0489">Methyltransferase</keyword>
<dbReference type="AlphaFoldDB" id="A0A843AAB4"/>
<dbReference type="InterPro" id="IPR036974">
    <property type="entry name" value="PUA_sf"/>
</dbReference>
<dbReference type="GO" id="GO:0001510">
    <property type="term" value="P:RNA methylation"/>
    <property type="evidence" value="ECO:0007669"/>
    <property type="project" value="InterPro"/>
</dbReference>
<dbReference type="PANTHER" id="PTHR22807:SF34">
    <property type="entry name" value="TRNA (CYTOSINE(72)-C(5))-METHYLTRANSFERASE NSUN6"/>
    <property type="match status" value="1"/>
</dbReference>
<dbReference type="GO" id="GO:0016428">
    <property type="term" value="F:tRNA (cytidine-5-)-methyltransferase activity"/>
    <property type="evidence" value="ECO:0007669"/>
    <property type="project" value="UniProtKB-UniRule"/>
</dbReference>
<sequence length="456" mass="51369">MLLVRPSSGAASHKMQLDEGGEDELLWNRPAQMIWGIKLFKNMYLKRHSDILVQRGRSFLSGGAVEVRCKGGFLRSIKAGEELVEKIEEISSSYMIRAEDVICSLAEPVENYYLRVNIMKGSREYVLSKMPHDSHASQDERFEEMINVKVRGGEKVEEMKRYVIADIKAAERVMLGSDLFMPGALKVVNGKRGEEVAVVSENGYVVGSGILDIDPSEVNPKKRGIAVRIERSPYKMVKLNSLDIFKEGYIYDQSFPSMLLIHASSPREGDVIADLTASPGGKISHAYEFTRGKAEYYAFDHTNAKVEKVEETMRRLGHENVKVYKADSRSLGKEFPWLSPSFTIVDPPCTGLGNRPRLSFSFEEEEQEVLIRLQKALLSEAIRITSPGGKIVYSTCTLTVEENEGVVEWALKNFPVCAEEPLAPYPRTKLSDFPFARFLPGYHKYPGFFFAVLKKL</sequence>
<comment type="function">
    <text evidence="5">S-adenosyl-L-methionine-dependent methyltransferase that specifically methylates the C5 position of cytosine 72 in several tRNAs.</text>
</comment>
<evidence type="ECO:0000256" key="2">
    <source>
        <dbReference type="ARBA" id="ARBA00022679"/>
    </source>
</evidence>
<dbReference type="GO" id="GO:0006400">
    <property type="term" value="P:tRNA modification"/>
    <property type="evidence" value="ECO:0007669"/>
    <property type="project" value="UniProtKB-UniRule"/>
</dbReference>
<dbReference type="EMBL" id="JADEZV010000001">
    <property type="protein sequence ID" value="MBE9390772.1"/>
    <property type="molecule type" value="Genomic_DNA"/>
</dbReference>
<dbReference type="HAMAP" id="MF_02237">
    <property type="entry name" value="NSUN6"/>
    <property type="match status" value="1"/>
</dbReference>
<dbReference type="PANTHER" id="PTHR22807">
    <property type="entry name" value="NOP2 YEAST -RELATED NOL1/NOP2/FMU SUN DOMAIN-CONTAINING"/>
    <property type="match status" value="1"/>
</dbReference>
<dbReference type="SUPFAM" id="SSF88697">
    <property type="entry name" value="PUA domain-like"/>
    <property type="match status" value="1"/>
</dbReference>
<dbReference type="GO" id="GO:0000049">
    <property type="term" value="F:tRNA binding"/>
    <property type="evidence" value="ECO:0007669"/>
    <property type="project" value="UniProtKB-UniRule"/>
</dbReference>
<keyword evidence="3 5" id="KW-0949">S-adenosyl-L-methionine</keyword>
<dbReference type="Gene3D" id="2.30.130.10">
    <property type="entry name" value="PUA domain"/>
    <property type="match status" value="1"/>
</dbReference>
<dbReference type="SUPFAM" id="SSF53335">
    <property type="entry name" value="S-adenosyl-L-methionine-dependent methyltransferases"/>
    <property type="match status" value="1"/>
</dbReference>
<feature type="active site" description="Nucleophile" evidence="5">
    <location>
        <position position="396"/>
    </location>
</feature>
<comment type="similarity">
    <text evidence="5">Belongs to the class I-like SAM-binding methyltransferase superfamily. RsmB/NOP family.</text>
</comment>
<organism evidence="7 8">
    <name type="scientific">Fervidicoccus fontis</name>
    <dbReference type="NCBI Taxonomy" id="683846"/>
    <lineage>
        <taxon>Archaea</taxon>
        <taxon>Thermoproteota</taxon>
        <taxon>Thermoprotei</taxon>
        <taxon>Fervidicoccales</taxon>
        <taxon>Fervidicoccaceae</taxon>
        <taxon>Fervidicoccus</taxon>
    </lineage>
</organism>
<evidence type="ECO:0000256" key="4">
    <source>
        <dbReference type="ARBA" id="ARBA00022884"/>
    </source>
</evidence>
<feature type="binding site" evidence="5">
    <location>
        <position position="327"/>
    </location>
    <ligand>
        <name>S-adenosyl-L-methionine</name>
        <dbReference type="ChEBI" id="CHEBI:59789"/>
    </ligand>
</feature>
<dbReference type="EC" id="2.1.1.-" evidence="5"/>
<dbReference type="InterPro" id="IPR049560">
    <property type="entry name" value="MeTrfase_RsmB-F_NOP2_cat"/>
</dbReference>
<evidence type="ECO:0000256" key="1">
    <source>
        <dbReference type="ARBA" id="ARBA00022603"/>
    </source>
</evidence>
<feature type="binding site" evidence="5">
    <location>
        <position position="300"/>
    </location>
    <ligand>
        <name>S-adenosyl-L-methionine</name>
        <dbReference type="ChEBI" id="CHEBI:59789"/>
    </ligand>
</feature>
<dbReference type="InterPro" id="IPR001678">
    <property type="entry name" value="MeTrfase_RsmB-F_NOP2_dom"/>
</dbReference>
<dbReference type="Pfam" id="PF01472">
    <property type="entry name" value="PUA"/>
    <property type="match status" value="1"/>
</dbReference>
<dbReference type="CDD" id="cd02440">
    <property type="entry name" value="AdoMet_MTases"/>
    <property type="match status" value="1"/>
</dbReference>
<feature type="domain" description="SAM-dependent MTase RsmB/NOP-type" evidence="6">
    <location>
        <begin position="173"/>
        <end position="456"/>
    </location>
</feature>
<evidence type="ECO:0000313" key="7">
    <source>
        <dbReference type="EMBL" id="MBE9390772.1"/>
    </source>
</evidence>
<dbReference type="PROSITE" id="PS50890">
    <property type="entry name" value="PUA"/>
    <property type="match status" value="1"/>
</dbReference>
<keyword evidence="2 5" id="KW-0808">Transferase</keyword>
<reference evidence="7" key="1">
    <citation type="submission" date="2020-10" db="EMBL/GenBank/DDBJ databases">
        <title>Fervidococcus fontis strain 3639Fd - the first crenarchaeon capable of growth on lipids.</title>
        <authorList>
            <person name="Kochetkova T.V."/>
            <person name="Elcheninov A.G."/>
            <person name="Toschakov S.V."/>
            <person name="Kublanov I.V."/>
        </authorList>
    </citation>
    <scope>NUCLEOTIDE SEQUENCE</scope>
    <source>
        <strain evidence="7">3639Fd</strain>
    </source>
</reference>
<evidence type="ECO:0000259" key="6">
    <source>
        <dbReference type="PROSITE" id="PS51686"/>
    </source>
</evidence>
<dbReference type="Pfam" id="PF01189">
    <property type="entry name" value="Methyltr_RsmB-F"/>
    <property type="match status" value="1"/>
</dbReference>
<feature type="binding site" evidence="5">
    <location>
        <position position="346"/>
    </location>
    <ligand>
        <name>S-adenosyl-L-methionine</name>
        <dbReference type="ChEBI" id="CHEBI:59789"/>
    </ligand>
</feature>
<evidence type="ECO:0000256" key="3">
    <source>
        <dbReference type="ARBA" id="ARBA00022691"/>
    </source>
</evidence>
<dbReference type="PRINTS" id="PR02008">
    <property type="entry name" value="RCMTFAMILY"/>
</dbReference>
<dbReference type="InterPro" id="IPR002478">
    <property type="entry name" value="PUA"/>
</dbReference>
<gene>
    <name evidence="7" type="ORF">IOK49_01560</name>
</gene>
<evidence type="ECO:0000313" key="8">
    <source>
        <dbReference type="Proteomes" id="UP000652307"/>
    </source>
</evidence>
<name>A0A843AAB4_9CREN</name>
<comment type="caution">
    <text evidence="7">The sequence shown here is derived from an EMBL/GenBank/DDBJ whole genome shotgun (WGS) entry which is preliminary data.</text>
</comment>
<dbReference type="InterPro" id="IPR023267">
    <property type="entry name" value="RCMT"/>
</dbReference>